<dbReference type="AlphaFoldDB" id="B7PCL4"/>
<dbReference type="EMBL" id="ABJB010693071">
    <property type="status" value="NOT_ANNOTATED_CDS"/>
    <property type="molecule type" value="Genomic_DNA"/>
</dbReference>
<name>B7PCL4_IXOSC</name>
<dbReference type="InterPro" id="IPR050540">
    <property type="entry name" value="F-actin_Monoox_Mical"/>
</dbReference>
<organism>
    <name type="scientific">Ixodes scapularis</name>
    <name type="common">Black-legged tick</name>
    <name type="synonym">Deer tick</name>
    <dbReference type="NCBI Taxonomy" id="6945"/>
    <lineage>
        <taxon>Eukaryota</taxon>
        <taxon>Metazoa</taxon>
        <taxon>Ecdysozoa</taxon>
        <taxon>Arthropoda</taxon>
        <taxon>Chelicerata</taxon>
        <taxon>Arachnida</taxon>
        <taxon>Acari</taxon>
        <taxon>Parasitiformes</taxon>
        <taxon>Ixodida</taxon>
        <taxon>Ixodoidea</taxon>
        <taxon>Ixodidae</taxon>
        <taxon>Ixodinae</taxon>
        <taxon>Ixodes</taxon>
    </lineage>
</organism>
<feature type="compositionally biased region" description="Polar residues" evidence="2">
    <location>
        <begin position="1"/>
        <end position="13"/>
    </location>
</feature>
<gene>
    <name evidence="4" type="ORF">IscW_ISCW003395</name>
</gene>
<proteinExistence type="predicted"/>
<evidence type="ECO:0000256" key="2">
    <source>
        <dbReference type="SAM" id="MobiDB-lite"/>
    </source>
</evidence>
<reference evidence="5" key="2">
    <citation type="submission" date="2020-05" db="UniProtKB">
        <authorList>
            <consortium name="EnsemblMetazoa"/>
        </authorList>
    </citation>
    <scope>IDENTIFICATION</scope>
    <source>
        <strain evidence="5">wikel</strain>
    </source>
</reference>
<reference evidence="4 6" key="1">
    <citation type="submission" date="2008-03" db="EMBL/GenBank/DDBJ databases">
        <title>Annotation of Ixodes scapularis.</title>
        <authorList>
            <consortium name="Ixodes scapularis Genome Project Consortium"/>
            <person name="Caler E."/>
            <person name="Hannick L.I."/>
            <person name="Bidwell S."/>
            <person name="Joardar V."/>
            <person name="Thiagarajan M."/>
            <person name="Amedeo P."/>
            <person name="Galinsky K.J."/>
            <person name="Schobel S."/>
            <person name="Inman J."/>
            <person name="Hostetler J."/>
            <person name="Miller J."/>
            <person name="Hammond M."/>
            <person name="Megy K."/>
            <person name="Lawson D."/>
            <person name="Kodira C."/>
            <person name="Sutton G."/>
            <person name="Meyer J."/>
            <person name="Hill C.A."/>
            <person name="Birren B."/>
            <person name="Nene V."/>
            <person name="Collins F."/>
            <person name="Alarcon-Chaidez F."/>
            <person name="Wikel S."/>
            <person name="Strausberg R."/>
        </authorList>
    </citation>
    <scope>NUCLEOTIDE SEQUENCE [LARGE SCALE GENOMIC DNA]</scope>
    <source>
        <strain evidence="6">Wikel</strain>
        <strain evidence="4">Wikel colony</strain>
    </source>
</reference>
<dbReference type="HOGENOM" id="CLU_870372_0_0_1"/>
<evidence type="ECO:0000256" key="1">
    <source>
        <dbReference type="SAM" id="Coils"/>
    </source>
</evidence>
<feature type="non-terminal residue" evidence="4">
    <location>
        <position position="1"/>
    </location>
</feature>
<feature type="region of interest" description="Disordered" evidence="2">
    <location>
        <begin position="1"/>
        <end position="90"/>
    </location>
</feature>
<dbReference type="PaxDb" id="6945-B7PCL4"/>
<keyword evidence="6" id="KW-1185">Reference proteome</keyword>
<dbReference type="PANTHER" id="PTHR23167">
    <property type="entry name" value="CALPONIN HOMOLOGY DOMAIN-CONTAINING PROTEIN DDB_G0272472-RELATED"/>
    <property type="match status" value="1"/>
</dbReference>
<dbReference type="VEuPathDB" id="VectorBase:ISCI003395"/>
<feature type="region of interest" description="Disordered" evidence="2">
    <location>
        <begin position="122"/>
        <end position="155"/>
    </location>
</feature>
<evidence type="ECO:0000313" key="6">
    <source>
        <dbReference type="Proteomes" id="UP000001555"/>
    </source>
</evidence>
<dbReference type="InterPro" id="IPR022735">
    <property type="entry name" value="bMERB_dom"/>
</dbReference>
<dbReference type="Proteomes" id="UP000001555">
    <property type="component" value="Unassembled WGS sequence"/>
</dbReference>
<evidence type="ECO:0000259" key="3">
    <source>
        <dbReference type="PROSITE" id="PS51848"/>
    </source>
</evidence>
<feature type="compositionally biased region" description="Basic and acidic residues" evidence="2">
    <location>
        <begin position="50"/>
        <end position="70"/>
    </location>
</feature>
<dbReference type="OrthoDB" id="20799at2759"/>
<dbReference type="VEuPathDB" id="VectorBase:ISCW003395"/>
<dbReference type="EMBL" id="DS684503">
    <property type="protein sequence ID" value="EEC04336.1"/>
    <property type="molecule type" value="Genomic_DNA"/>
</dbReference>
<sequence length="320" mass="37497">DIQNLPYFDSQSLAGDFDDFKTPECGTPTEVFETPPTSRPGWLATGCGTDPERERARREARERARLKSDEELGLNEATPVASPARSVEELDRPDVVNASAACAIVPMDPYQIRADVEKGKLQPRESGEGHGRQRPEPDVLETEAHQVEVRQGRAEEGRLRHQRRLERLTLRVQRQQELKRLRTAQEIQRRLEEIEVSLRALERRGVLIERALRGEEDEDEDLRTDEKDLTQVLFRLMRQKNKLSREEQELLIRVRDLELENHHSKLQQEMRERMAVDDKEKSPRDIEKERQILSEMLEIVEKRDRLVAQMDQLRIRWVHT</sequence>
<dbReference type="InParanoid" id="B7PCL4"/>
<dbReference type="STRING" id="6945.B7PCL4"/>
<dbReference type="EnsemblMetazoa" id="ISCW003395-RA">
    <property type="protein sequence ID" value="ISCW003395-PA"/>
    <property type="gene ID" value="ISCW003395"/>
</dbReference>
<feature type="coiled-coil region" evidence="1">
    <location>
        <begin position="158"/>
        <end position="204"/>
    </location>
</feature>
<dbReference type="PROSITE" id="PS51848">
    <property type="entry name" value="BMERB"/>
    <property type="match status" value="1"/>
</dbReference>
<dbReference type="PANTHER" id="PTHR23167:SF54">
    <property type="entry name" value="[F-ACTIN]-MONOOXYGENASE MICAL"/>
    <property type="match status" value="1"/>
</dbReference>
<evidence type="ECO:0000313" key="5">
    <source>
        <dbReference type="EnsemblMetazoa" id="ISCW003395-PA"/>
    </source>
</evidence>
<dbReference type="SMART" id="SM01203">
    <property type="entry name" value="DUF3585"/>
    <property type="match status" value="1"/>
</dbReference>
<accession>B7PCL4</accession>
<dbReference type="EMBL" id="ABJB010845319">
    <property type="status" value="NOT_ANNOTATED_CDS"/>
    <property type="molecule type" value="Genomic_DNA"/>
</dbReference>
<feature type="domain" description="BMERB" evidence="3">
    <location>
        <begin position="174"/>
        <end position="320"/>
    </location>
</feature>
<dbReference type="VEuPathDB" id="VectorBase:ISCP_025757"/>
<evidence type="ECO:0000313" key="4">
    <source>
        <dbReference type="EMBL" id="EEC04336.1"/>
    </source>
</evidence>
<keyword evidence="1" id="KW-0175">Coiled coil</keyword>
<protein>
    <recommendedName>
        <fullName evidence="3">BMERB domain-containing protein</fullName>
    </recommendedName>
</protein>
<dbReference type="Pfam" id="PF12130">
    <property type="entry name" value="bMERB_dom"/>
    <property type="match status" value="1"/>
</dbReference>